<dbReference type="Pfam" id="PF24798">
    <property type="entry name" value="Ig-CFAP74_4th"/>
    <property type="match status" value="1"/>
</dbReference>
<keyword evidence="3" id="KW-1185">Reference proteome</keyword>
<feature type="non-terminal residue" evidence="2">
    <location>
        <position position="58"/>
    </location>
</feature>
<evidence type="ECO:0000259" key="1">
    <source>
        <dbReference type="Pfam" id="PF24798"/>
    </source>
</evidence>
<sequence length="58" mass="6448">VRPVPFTVHAVITSSDLQFNHTEVDFGHCSIYESAQITVRLTNCSLLPQEFGFVGNPK</sequence>
<accession>A0ABD0QI25</accession>
<organism evidence="2 3">
    <name type="scientific">Cirrhinus mrigala</name>
    <name type="common">Mrigala</name>
    <dbReference type="NCBI Taxonomy" id="683832"/>
    <lineage>
        <taxon>Eukaryota</taxon>
        <taxon>Metazoa</taxon>
        <taxon>Chordata</taxon>
        <taxon>Craniata</taxon>
        <taxon>Vertebrata</taxon>
        <taxon>Euteleostomi</taxon>
        <taxon>Actinopterygii</taxon>
        <taxon>Neopterygii</taxon>
        <taxon>Teleostei</taxon>
        <taxon>Ostariophysi</taxon>
        <taxon>Cypriniformes</taxon>
        <taxon>Cyprinidae</taxon>
        <taxon>Labeoninae</taxon>
        <taxon>Labeonini</taxon>
        <taxon>Cirrhinus</taxon>
    </lineage>
</organism>
<evidence type="ECO:0000313" key="3">
    <source>
        <dbReference type="Proteomes" id="UP001529510"/>
    </source>
</evidence>
<gene>
    <name evidence="2" type="ORF">M9458_017217</name>
</gene>
<dbReference type="PANTHER" id="PTHR22538">
    <property type="entry name" value="CILIA- AND FLAGELLA-ASSOCIATED PROTEIN 74"/>
    <property type="match status" value="1"/>
</dbReference>
<reference evidence="2 3" key="1">
    <citation type="submission" date="2024-05" db="EMBL/GenBank/DDBJ databases">
        <title>Genome sequencing and assembly of Indian major carp, Cirrhinus mrigala (Hamilton, 1822).</title>
        <authorList>
            <person name="Mohindra V."/>
            <person name="Chowdhury L.M."/>
            <person name="Lal K."/>
            <person name="Jena J.K."/>
        </authorList>
    </citation>
    <scope>NUCLEOTIDE SEQUENCE [LARGE SCALE GENOMIC DNA]</scope>
    <source>
        <strain evidence="2">CM1030</strain>
        <tissue evidence="2">Blood</tissue>
    </source>
</reference>
<feature type="domain" description="CFAP74 fourth Ig-like" evidence="1">
    <location>
        <begin position="19"/>
        <end position="58"/>
    </location>
</feature>
<dbReference type="Gene3D" id="2.60.40.10">
    <property type="entry name" value="Immunoglobulins"/>
    <property type="match status" value="1"/>
</dbReference>
<protein>
    <recommendedName>
        <fullName evidence="1">CFAP74 fourth Ig-like domain-containing protein</fullName>
    </recommendedName>
</protein>
<feature type="non-terminal residue" evidence="2">
    <location>
        <position position="1"/>
    </location>
</feature>
<evidence type="ECO:0000313" key="2">
    <source>
        <dbReference type="EMBL" id="KAL0185547.1"/>
    </source>
</evidence>
<dbReference type="Proteomes" id="UP001529510">
    <property type="component" value="Unassembled WGS sequence"/>
</dbReference>
<proteinExistence type="predicted"/>
<dbReference type="AlphaFoldDB" id="A0ABD0QI25"/>
<dbReference type="EMBL" id="JAMKFB020000008">
    <property type="protein sequence ID" value="KAL0185547.1"/>
    <property type="molecule type" value="Genomic_DNA"/>
</dbReference>
<comment type="caution">
    <text evidence="2">The sequence shown here is derived from an EMBL/GenBank/DDBJ whole genome shotgun (WGS) entry which is preliminary data.</text>
</comment>
<dbReference type="InterPro" id="IPR056310">
    <property type="entry name" value="Ig-CFAP74_4th"/>
</dbReference>
<name>A0ABD0QI25_CIRMR</name>
<dbReference type="InterPro" id="IPR013783">
    <property type="entry name" value="Ig-like_fold"/>
</dbReference>
<dbReference type="PANTHER" id="PTHR22538:SF0">
    <property type="entry name" value="CILIA- AND FLAGELLA-ASSOCIATED PROTEIN 74"/>
    <property type="match status" value="1"/>
</dbReference>